<evidence type="ECO:0000313" key="2">
    <source>
        <dbReference type="Proteomes" id="UP000224902"/>
    </source>
</evidence>
<proteinExistence type="predicted"/>
<name>A0A1I9SA19_9CAUD</name>
<dbReference type="EMBL" id="KX774321">
    <property type="protein sequence ID" value="AOZ63625.1"/>
    <property type="molecule type" value="Genomic_DNA"/>
</dbReference>
<keyword evidence="2" id="KW-1185">Reference proteome</keyword>
<dbReference type="Proteomes" id="UP000224902">
    <property type="component" value="Segment"/>
</dbReference>
<evidence type="ECO:0000313" key="1">
    <source>
        <dbReference type="EMBL" id="AOZ63625.1"/>
    </source>
</evidence>
<gene>
    <name evidence="1" type="ORF">SEA_WEASELS2_35</name>
</gene>
<organism evidence="1 2">
    <name type="scientific">Rhodococcus phage Weasels2</name>
    <dbReference type="NCBI Taxonomy" id="1897437"/>
    <lineage>
        <taxon>Viruses</taxon>
        <taxon>Duplodnaviria</taxon>
        <taxon>Heunggongvirae</taxon>
        <taxon>Uroviricota</taxon>
        <taxon>Caudoviricetes</taxon>
        <taxon>Weaselvirus</taxon>
        <taxon>Weaselvirus weasel</taxon>
    </lineage>
</organism>
<sequence>MEEQESSLPRPEVLFAQLAVELVKRNEDENAKNDILAAFYYGQAIGLWNSLNQLDKIDPADVVGEDFDEAVIQIYNGYVSSVRLAMAYSGQRVQPTEQQLFEYETLKDLDRLMTTEDLND</sequence>
<accession>A0A1I9SA19</accession>
<protein>
    <submittedName>
        <fullName evidence="1">Uncharacterized protein</fullName>
    </submittedName>
</protein>
<reference evidence="2" key="1">
    <citation type="submission" date="2016-08" db="EMBL/GenBank/DDBJ databases">
        <authorList>
            <person name="Seilhamer J.J."/>
        </authorList>
    </citation>
    <scope>NUCLEOTIDE SEQUENCE [LARGE SCALE GENOMIC DNA]</scope>
</reference>